<evidence type="ECO:0000256" key="1">
    <source>
        <dbReference type="SAM" id="MobiDB-lite"/>
    </source>
</evidence>
<sequence length="657" mass="74238">MEKEFVAAQERLRPQEDKAEEDRSKEASVLPPRNREMGVFELKINQLVLDCAYCQQPLRPDQIRPQAYTCAGGHIYCGACTRRHEKACISKCHLLDRTIAQMEFKCILCDSGGEYVPYGKFFEHRCNTDVVDPKLPERQMEFAFYGRGRIKTSLLVCSECELPLRPPIFRHISGDVLICSPCYRGDIVNYVRCSELDHLVQGIMVKCVACQEYIPFSALAWHQLRECPSKHKLQKIAPGSSARKNLCDEEETERLSTCSSCIQGKNKQKAPYEVGKMDKHIVRGDEVGNDDDSLDDNHEMGVFELKINQLVLDCAYCQQPLRPDQIRAQAYTCAGSHIYCGACTRRHEKACISRCHLLDRTIAQMEFKCILCDSGGEYVPYGKFFEHRCNTDVVDPKLPERQMEFAFYGRGRIKTSLLVCSECELPLRPPIFRHISGDVLICSPCYRGDIVNYVRCSELDHLVQGIMVKCVACQEYIPFSALAWHQLRECPSKHKLQKIAPGSSARKNLCDEEETERLSTCSSCIQGKNKQKAPYEVGKMDKHIVRGDEVGNDDDSLDDNHAESGMRVAENAQKTAPTAAHASTSTCRCLPITAPLKPPLPHRPVTRLFQAAHNRNRGGKMGALVTDSSTYKAGQQRTKREGPNIQRGIKRRSCEQS</sequence>
<feature type="compositionally biased region" description="Basic and acidic residues" evidence="1">
    <location>
        <begin position="1"/>
        <end position="26"/>
    </location>
</feature>
<dbReference type="Proteomes" id="UP000243499">
    <property type="component" value="Chromosome 3"/>
</dbReference>
<reference evidence="2" key="1">
    <citation type="submission" date="2018-04" db="EMBL/GenBank/DDBJ databases">
        <title>WGS assembly of Panicum hallii.</title>
        <authorList>
            <person name="Lovell J."/>
            <person name="Jenkins J."/>
            <person name="Lowry D."/>
            <person name="Mamidi S."/>
            <person name="Sreedasyam A."/>
            <person name="Weng X."/>
            <person name="Barry K."/>
            <person name="Bonette J."/>
            <person name="Campitelli B."/>
            <person name="Daum C."/>
            <person name="Gordon S."/>
            <person name="Gould B."/>
            <person name="Lipzen A."/>
            <person name="Macqueen A."/>
            <person name="Palacio-Mejia J."/>
            <person name="Plott C."/>
            <person name="Shakirov E."/>
            <person name="Shu S."/>
            <person name="Yoshinaga Y."/>
            <person name="Zane M."/>
            <person name="Rokhsar D."/>
            <person name="Grimwood J."/>
            <person name="Schmutz J."/>
            <person name="Juenger T."/>
        </authorList>
    </citation>
    <scope>NUCLEOTIDE SEQUENCE [LARGE SCALE GENOMIC DNA]</scope>
    <source>
        <strain evidence="2">FIL2</strain>
    </source>
</reference>
<accession>A0A2T8KGZ2</accession>
<feature type="compositionally biased region" description="Polar residues" evidence="1">
    <location>
        <begin position="626"/>
        <end position="636"/>
    </location>
</feature>
<gene>
    <name evidence="2" type="ORF">PAHAL_3G034500</name>
</gene>
<organism evidence="2">
    <name type="scientific">Panicum hallii</name>
    <dbReference type="NCBI Taxonomy" id="206008"/>
    <lineage>
        <taxon>Eukaryota</taxon>
        <taxon>Viridiplantae</taxon>
        <taxon>Streptophyta</taxon>
        <taxon>Embryophyta</taxon>
        <taxon>Tracheophyta</taxon>
        <taxon>Spermatophyta</taxon>
        <taxon>Magnoliopsida</taxon>
        <taxon>Liliopsida</taxon>
        <taxon>Poales</taxon>
        <taxon>Poaceae</taxon>
        <taxon>PACMAD clade</taxon>
        <taxon>Panicoideae</taxon>
        <taxon>Panicodae</taxon>
        <taxon>Paniceae</taxon>
        <taxon>Panicinae</taxon>
        <taxon>Panicum</taxon>
        <taxon>Panicum sect. Panicum</taxon>
    </lineage>
</organism>
<dbReference type="EMBL" id="CM008048">
    <property type="protein sequence ID" value="PVH61429.1"/>
    <property type="molecule type" value="Genomic_DNA"/>
</dbReference>
<dbReference type="Gramene" id="PVH61429">
    <property type="protein sequence ID" value="PVH61429"/>
    <property type="gene ID" value="PAHAL_3G034500"/>
</dbReference>
<dbReference type="InterPro" id="IPR044286">
    <property type="entry name" value="SINL_plant"/>
</dbReference>
<feature type="region of interest" description="Disordered" evidence="1">
    <location>
        <begin position="618"/>
        <end position="657"/>
    </location>
</feature>
<dbReference type="PANTHER" id="PTHR46632">
    <property type="entry name" value="E3 UBIQUITIN-PROTEIN LIGASE SINA-LIKE 4"/>
    <property type="match status" value="1"/>
</dbReference>
<evidence type="ECO:0000313" key="2">
    <source>
        <dbReference type="EMBL" id="PVH61429.1"/>
    </source>
</evidence>
<protein>
    <submittedName>
        <fullName evidence="2">Uncharacterized protein</fullName>
    </submittedName>
</protein>
<feature type="region of interest" description="Disordered" evidence="1">
    <location>
        <begin position="1"/>
        <end position="30"/>
    </location>
</feature>
<dbReference type="PANTHER" id="PTHR46632:SF16">
    <property type="entry name" value="E3 UBIQUITIN-PROTEIN LIGASE SINA-LIKE 10"/>
    <property type="match status" value="1"/>
</dbReference>
<dbReference type="AlphaFoldDB" id="A0A2T8KGZ2"/>
<name>A0A2T8KGZ2_9POAL</name>
<proteinExistence type="predicted"/>